<dbReference type="InterPro" id="IPR015424">
    <property type="entry name" value="PyrdxlP-dep_Trfase"/>
</dbReference>
<dbReference type="Gene3D" id="3.90.1150.10">
    <property type="entry name" value="Aspartate Aminotransferase, domain 1"/>
    <property type="match status" value="1"/>
</dbReference>
<dbReference type="Proteomes" id="UP000002019">
    <property type="component" value="Chromosome"/>
</dbReference>
<dbReference type="RefSeq" id="WP_015424884.1">
    <property type="nucleotide sequence ID" value="NC_020449.1"/>
</dbReference>
<dbReference type="PANTHER" id="PTHR13693:SF3">
    <property type="entry name" value="LD36009P"/>
    <property type="match status" value="1"/>
</dbReference>
<name>B0VI50_CLOAI</name>
<dbReference type="Gene3D" id="3.40.640.10">
    <property type="entry name" value="Type I PLP-dependent aspartate aminotransferase-like (Major domain)"/>
    <property type="match status" value="1"/>
</dbReference>
<dbReference type="InterPro" id="IPR015421">
    <property type="entry name" value="PyrdxlP-dep_Trfase_major"/>
</dbReference>
<evidence type="ECO:0000313" key="6">
    <source>
        <dbReference type="EMBL" id="CAO81026.1"/>
    </source>
</evidence>
<dbReference type="InterPro" id="IPR004839">
    <property type="entry name" value="Aminotransferase_I/II_large"/>
</dbReference>
<dbReference type="GO" id="GO:0008890">
    <property type="term" value="F:glycine C-acetyltransferase activity"/>
    <property type="evidence" value="ECO:0007669"/>
    <property type="project" value="UniProtKB-EC"/>
</dbReference>
<keyword evidence="2 6" id="KW-0808">Transferase</keyword>
<evidence type="ECO:0000256" key="1">
    <source>
        <dbReference type="ARBA" id="ARBA00001933"/>
    </source>
</evidence>
<dbReference type="eggNOG" id="COG0156">
    <property type="taxonomic scope" value="Bacteria"/>
</dbReference>
<dbReference type="CDD" id="cd06454">
    <property type="entry name" value="KBL_like"/>
    <property type="match status" value="1"/>
</dbReference>
<comment type="similarity">
    <text evidence="4">Belongs to the class-II pyridoxal-phosphate-dependent aminotransferase family.</text>
</comment>
<feature type="domain" description="Aminotransferase class I/classII large" evidence="5">
    <location>
        <begin position="42"/>
        <end position="381"/>
    </location>
</feature>
<keyword evidence="7" id="KW-1185">Reference proteome</keyword>
<dbReference type="Pfam" id="PF00155">
    <property type="entry name" value="Aminotran_1_2"/>
    <property type="match status" value="1"/>
</dbReference>
<keyword evidence="6" id="KW-0012">Acyltransferase</keyword>
<evidence type="ECO:0000256" key="2">
    <source>
        <dbReference type="ARBA" id="ARBA00022679"/>
    </source>
</evidence>
<dbReference type="AlphaFoldDB" id="B0VI50"/>
<proteinExistence type="inferred from homology"/>
<dbReference type="KEGG" id="caci:CLOAM1164"/>
<dbReference type="InterPro" id="IPR050087">
    <property type="entry name" value="AON_synthase_class-II"/>
</dbReference>
<dbReference type="GO" id="GO:0016874">
    <property type="term" value="F:ligase activity"/>
    <property type="evidence" value="ECO:0007669"/>
    <property type="project" value="UniProtKB-KW"/>
</dbReference>
<evidence type="ECO:0000256" key="3">
    <source>
        <dbReference type="ARBA" id="ARBA00022898"/>
    </source>
</evidence>
<dbReference type="STRING" id="459349.CLOAM1164"/>
<keyword evidence="3 4" id="KW-0663">Pyridoxal phosphate</keyword>
<dbReference type="OrthoDB" id="9807157at2"/>
<dbReference type="InterPro" id="IPR015422">
    <property type="entry name" value="PyrdxlP-dep_Trfase_small"/>
</dbReference>
<accession>B0VI50</accession>
<dbReference type="SUPFAM" id="SSF53383">
    <property type="entry name" value="PLP-dependent transferases"/>
    <property type="match status" value="1"/>
</dbReference>
<evidence type="ECO:0000259" key="5">
    <source>
        <dbReference type="Pfam" id="PF00155"/>
    </source>
</evidence>
<sequence length="392" mass="43202">MSLLDKCYKFTDARKVMAMGYYPYFREITSEQDTEVMCNGKKMLMLGSNSYLGLTNHPKVKEAAIKAIQKYGSGCAGSRFLNGTLDIHLELENELAKLVGKEEAICYPTGYQANLGCISTMVGKNEYIITDKYDHASIIDGAILAEGKMLRYKHNDMASLERILKEIKGRNSLIVVDGIFSMEGDIANLSVIIELAEKYNAEVMVDEAHSLGVLGNKGAGTTAHFGLTDKTAFIMGTFSKSLASVGGFIAADEAIIHYLKHKSRALIFSASLPPASTASVLAALKIMQEEPERIAKLWENTNYMLKEFQSMGYNTGASCTPVVPLHIGNMMTTFNMWRRLGEEGVFINPVVPPAVPPSSCLIRTSFMATHTKDQLDMALEKFRMIGKELNII</sequence>
<dbReference type="PROSITE" id="PS00599">
    <property type="entry name" value="AA_TRANSFER_CLASS_2"/>
    <property type="match status" value="1"/>
</dbReference>
<dbReference type="EMBL" id="CU466930">
    <property type="protein sequence ID" value="CAO81026.1"/>
    <property type="molecule type" value="Genomic_DNA"/>
</dbReference>
<gene>
    <name evidence="6" type="ordered locus">CLOAM1164</name>
</gene>
<organism evidence="6 7">
    <name type="scientific">Cloacimonas acidaminovorans (strain Evry)</name>
    <dbReference type="NCBI Taxonomy" id="459349"/>
    <lineage>
        <taxon>Bacteria</taxon>
        <taxon>Pseudomonadati</taxon>
        <taxon>Candidatus Cloacimonadota</taxon>
        <taxon>Candidatus Cloacimonadia</taxon>
        <taxon>Candidatus Cloacimonadales</taxon>
        <taxon>Candidatus Cloacimonadaceae</taxon>
        <taxon>Candidatus Cloacimonas</taxon>
    </lineage>
</organism>
<dbReference type="HOGENOM" id="CLU_015846_11_0_0"/>
<dbReference type="InterPro" id="IPR001917">
    <property type="entry name" value="Aminotrans_II_pyridoxalP_BS"/>
</dbReference>
<evidence type="ECO:0000313" key="7">
    <source>
        <dbReference type="Proteomes" id="UP000002019"/>
    </source>
</evidence>
<comment type="cofactor">
    <cofactor evidence="1 4">
        <name>pyridoxal 5'-phosphate</name>
        <dbReference type="ChEBI" id="CHEBI:597326"/>
    </cofactor>
</comment>
<evidence type="ECO:0000256" key="4">
    <source>
        <dbReference type="RuleBase" id="RU003693"/>
    </source>
</evidence>
<reference evidence="6 7" key="1">
    <citation type="journal article" date="2008" name="J. Bacteriol.">
        <title>'Candidatus Cloacamonas acidaminovorans': genome sequence reconstruction provides a first glimpse of a new bacterial division.</title>
        <authorList>
            <person name="Pelletier E."/>
            <person name="Kreimeyer A."/>
            <person name="Bocs S."/>
            <person name="Rouy Z."/>
            <person name="Gyapay G."/>
            <person name="Chouari R."/>
            <person name="Riviere D."/>
            <person name="Ganesan A."/>
            <person name="Daegelen P."/>
            <person name="Sghir A."/>
            <person name="Cohen G.N."/>
            <person name="Medigue C."/>
            <person name="Weissenbach J."/>
            <person name="Le Paslier D."/>
        </authorList>
    </citation>
    <scope>NUCLEOTIDE SEQUENCE [LARGE SCALE GENOMIC DNA]</scope>
    <source>
        <strain evidence="7">Evry</strain>
    </source>
</reference>
<protein>
    <submittedName>
        <fullName evidence="6">8-amino-7-oxononanoate synthase (AONS) (8-amino-7-ketopelargonate synthase) (7-keto-8-amino-pelargonic acid synthetase) (7-KAP synthetase) (L-alanine--pimelyl CoA ligase)</fullName>
        <ecNumber evidence="6">2.3.1.29</ecNumber>
    </submittedName>
</protein>
<dbReference type="PANTHER" id="PTHR13693">
    <property type="entry name" value="CLASS II AMINOTRANSFERASE/8-AMINO-7-OXONONANOATE SYNTHASE"/>
    <property type="match status" value="1"/>
</dbReference>
<keyword evidence="6" id="KW-0436">Ligase</keyword>
<dbReference type="EC" id="2.3.1.29" evidence="6"/>
<dbReference type="GO" id="GO:0030170">
    <property type="term" value="F:pyridoxal phosphate binding"/>
    <property type="evidence" value="ECO:0007669"/>
    <property type="project" value="InterPro"/>
</dbReference>